<reference evidence="2" key="1">
    <citation type="journal article" date="2007" name="PLoS ONE">
        <title>The first genome sequence of an elite grapevine cultivar (Pinot noir Vitis vinifera L.): coping with a highly heterozygous genome.</title>
        <authorList>
            <person name="Velasco R."/>
            <person name="Zharkikh A."/>
            <person name="Troggio M."/>
            <person name="Cartwright D.A."/>
            <person name="Cestaro A."/>
            <person name="Pruss D."/>
            <person name="Pindo M."/>
            <person name="FitzGerald L.M."/>
            <person name="Vezzulli S."/>
            <person name="Reid J."/>
            <person name="Malacarne G."/>
            <person name="Iliev D."/>
            <person name="Coppola G."/>
            <person name="Wardell B."/>
            <person name="Micheletti D."/>
            <person name="Macalma T."/>
            <person name="Facci M."/>
            <person name="Mitchell J.T."/>
            <person name="Perazzolli M."/>
            <person name="Eldredge G."/>
            <person name="Gatto P."/>
            <person name="Oyzerski R."/>
            <person name="Moretto M."/>
            <person name="Gutin N."/>
            <person name="Stefanini M."/>
            <person name="Chen Y."/>
            <person name="Segala C."/>
            <person name="Davenport C."/>
            <person name="Dematte L."/>
            <person name="Mraz A."/>
            <person name="Battilana J."/>
            <person name="Stormo K."/>
            <person name="Costa F."/>
            <person name="Tao Q."/>
            <person name="Si-Ammour A."/>
            <person name="Harkins T."/>
            <person name="Lackey A."/>
            <person name="Perbost C."/>
            <person name="Taillon B."/>
            <person name="Stella A."/>
            <person name="Solovyev V."/>
            <person name="Fawcett J.A."/>
            <person name="Sterck L."/>
            <person name="Vandepoele K."/>
            <person name="Grando S.M."/>
            <person name="Toppo S."/>
            <person name="Moser C."/>
            <person name="Lanchbury J."/>
            <person name="Bogden R."/>
            <person name="Skolnick M."/>
            <person name="Sgaramella V."/>
            <person name="Bhatnagar S.K."/>
            <person name="Fontana P."/>
            <person name="Gutin A."/>
            <person name="Van de Peer Y."/>
            <person name="Salamini F."/>
            <person name="Viola R."/>
        </authorList>
    </citation>
    <scope>NUCLEOTIDE SEQUENCE</scope>
</reference>
<evidence type="ECO:0000313" key="2">
    <source>
        <dbReference type="EMBL" id="CAN64636.1"/>
    </source>
</evidence>
<sequence>MGNNFTRDVREVLEEDLERHLAMQRIEREIRLAQLNKVGPFGLLFLVCGFVLVPYLVGAQSDYIVLQIKLRRRHALNKQILKMGNSFVLIFREEVEREENERGVRLSEFALLKLLYHCLALLLAVNLFVFVIELLDSLDSGDDDDDHHHLA</sequence>
<keyword evidence="1" id="KW-1133">Transmembrane helix</keyword>
<accession>A5AK96</accession>
<feature type="transmembrane region" description="Helical" evidence="1">
    <location>
        <begin position="41"/>
        <end position="66"/>
    </location>
</feature>
<protein>
    <submittedName>
        <fullName evidence="2">Uncharacterized protein</fullName>
    </submittedName>
</protein>
<evidence type="ECO:0000256" key="1">
    <source>
        <dbReference type="SAM" id="Phobius"/>
    </source>
</evidence>
<gene>
    <name evidence="2" type="ORF">VITISV_040036</name>
</gene>
<feature type="transmembrane region" description="Helical" evidence="1">
    <location>
        <begin position="114"/>
        <end position="135"/>
    </location>
</feature>
<dbReference type="EMBL" id="AM428683">
    <property type="protein sequence ID" value="CAN64636.1"/>
    <property type="molecule type" value="Genomic_DNA"/>
</dbReference>
<dbReference type="AlphaFoldDB" id="A5AK96"/>
<name>A5AK96_VITVI</name>
<keyword evidence="1" id="KW-0812">Transmembrane</keyword>
<proteinExistence type="predicted"/>
<keyword evidence="1" id="KW-0472">Membrane</keyword>
<organism evidence="2">
    <name type="scientific">Vitis vinifera</name>
    <name type="common">Grape</name>
    <dbReference type="NCBI Taxonomy" id="29760"/>
    <lineage>
        <taxon>Eukaryota</taxon>
        <taxon>Viridiplantae</taxon>
        <taxon>Streptophyta</taxon>
        <taxon>Embryophyta</taxon>
        <taxon>Tracheophyta</taxon>
        <taxon>Spermatophyta</taxon>
        <taxon>Magnoliopsida</taxon>
        <taxon>eudicotyledons</taxon>
        <taxon>Gunneridae</taxon>
        <taxon>Pentapetalae</taxon>
        <taxon>rosids</taxon>
        <taxon>Vitales</taxon>
        <taxon>Vitaceae</taxon>
        <taxon>Viteae</taxon>
        <taxon>Vitis</taxon>
    </lineage>
</organism>